<reference evidence="4" key="1">
    <citation type="submission" date="2021-04" db="EMBL/GenBank/DDBJ databases">
        <title>Phylogenetic analysis of Acidobacteriaceae.</title>
        <authorList>
            <person name="Qiu L."/>
            <person name="Zhang Q."/>
        </authorList>
    </citation>
    <scope>NUCLEOTIDE SEQUENCE</scope>
    <source>
        <strain evidence="4">DSM 25168</strain>
    </source>
</reference>
<accession>A0A9J7BSD7</accession>
<dbReference type="EMBL" id="CP093313">
    <property type="protein sequence ID" value="UWZ85576.1"/>
    <property type="molecule type" value="Genomic_DNA"/>
</dbReference>
<dbReference type="GO" id="GO:0071949">
    <property type="term" value="F:FAD binding"/>
    <property type="evidence" value="ECO:0007669"/>
    <property type="project" value="InterPro"/>
</dbReference>
<proteinExistence type="predicted"/>
<dbReference type="PANTHER" id="PTHR43004">
    <property type="entry name" value="TRK SYSTEM POTASSIUM UPTAKE PROTEIN"/>
    <property type="match status" value="1"/>
</dbReference>
<dbReference type="InterPro" id="IPR036188">
    <property type="entry name" value="FAD/NAD-bd_sf"/>
</dbReference>
<gene>
    <name evidence="4" type="ORF">MOP44_06440</name>
</gene>
<dbReference type="GO" id="GO:0016709">
    <property type="term" value="F:oxidoreductase activity, acting on paired donors, with incorporation or reduction of molecular oxygen, NAD(P)H as one donor, and incorporation of one atom of oxygen"/>
    <property type="evidence" value="ECO:0007669"/>
    <property type="project" value="UniProtKB-ARBA"/>
</dbReference>
<name>A0A9J7BSD7_9BACT</name>
<dbReference type="Gene3D" id="3.30.9.10">
    <property type="entry name" value="D-Amino Acid Oxidase, subunit A, domain 2"/>
    <property type="match status" value="1"/>
</dbReference>
<evidence type="ECO:0000313" key="5">
    <source>
        <dbReference type="Proteomes" id="UP001059380"/>
    </source>
</evidence>
<feature type="domain" description="FAD-binding" evidence="3">
    <location>
        <begin position="5"/>
        <end position="345"/>
    </location>
</feature>
<dbReference type="AlphaFoldDB" id="A0A9J7BSD7"/>
<evidence type="ECO:0000256" key="2">
    <source>
        <dbReference type="ARBA" id="ARBA00022827"/>
    </source>
</evidence>
<keyword evidence="5" id="KW-1185">Reference proteome</keyword>
<dbReference type="InterPro" id="IPR050641">
    <property type="entry name" value="RIFMO-like"/>
</dbReference>
<keyword evidence="1" id="KW-0285">Flavoprotein</keyword>
<dbReference type="Pfam" id="PF01494">
    <property type="entry name" value="FAD_binding_3"/>
    <property type="match status" value="1"/>
</dbReference>
<dbReference type="SUPFAM" id="SSF54373">
    <property type="entry name" value="FAD-linked reductases, C-terminal domain"/>
    <property type="match status" value="1"/>
</dbReference>
<keyword evidence="2" id="KW-0274">FAD</keyword>
<dbReference type="NCBIfam" id="NF006091">
    <property type="entry name" value="PRK08243.1"/>
    <property type="match status" value="1"/>
</dbReference>
<sequence>MARSETQVGIVGAGPAGLMLSHLLHLHGISSIVLEARSRAYCEERVRAGVLEHTSVELLRNAGLSERLNREGLQHHGIDIGVDGIRHNISFLELTGKCVTVYGQQEVVNDLIARRFADNGDLRFECGDVTLHDIEGPQPLIRTNKNGNFDEIRCDYIAGCDGFHGISRFAVPAGALTVYERNYPFAWLGILAEASPSRDELLYMHHDRGFALYSMRSTRITRLYLQCAPNENIDSWSDDRIWNELRIRLGCTDGWLPAEGPILQKSVTGMRSFVVEPLQYGCLFLAGDAAHIVPPTGAKGMNLAFADVYYLSEALDAHYRQNSDEQLRQYSSKCLARIWKAQRFSWWMTSMLHRFHDESGFDHKRQLAELSYVTTSRAAATSLAENYVGLPLYT</sequence>
<dbReference type="PANTHER" id="PTHR43004:SF3">
    <property type="entry name" value="P-HYDROXYBENZOATE HYDROXYLASE"/>
    <property type="match status" value="1"/>
</dbReference>
<evidence type="ECO:0000256" key="1">
    <source>
        <dbReference type="ARBA" id="ARBA00022630"/>
    </source>
</evidence>
<dbReference type="KEGG" id="orp:MOP44_06440"/>
<dbReference type="InterPro" id="IPR002938">
    <property type="entry name" value="FAD-bd"/>
</dbReference>
<organism evidence="4 5">
    <name type="scientific">Occallatibacter riparius</name>
    <dbReference type="NCBI Taxonomy" id="1002689"/>
    <lineage>
        <taxon>Bacteria</taxon>
        <taxon>Pseudomonadati</taxon>
        <taxon>Acidobacteriota</taxon>
        <taxon>Terriglobia</taxon>
        <taxon>Terriglobales</taxon>
        <taxon>Acidobacteriaceae</taxon>
        <taxon>Occallatibacter</taxon>
    </lineage>
</organism>
<dbReference type="Gene3D" id="3.50.50.60">
    <property type="entry name" value="FAD/NAD(P)-binding domain"/>
    <property type="match status" value="1"/>
</dbReference>
<evidence type="ECO:0000313" key="4">
    <source>
        <dbReference type="EMBL" id="UWZ85576.1"/>
    </source>
</evidence>
<dbReference type="Proteomes" id="UP001059380">
    <property type="component" value="Chromosome"/>
</dbReference>
<dbReference type="SUPFAM" id="SSF51905">
    <property type="entry name" value="FAD/NAD(P)-binding domain"/>
    <property type="match status" value="1"/>
</dbReference>
<dbReference type="PRINTS" id="PR00420">
    <property type="entry name" value="RNGMNOXGNASE"/>
</dbReference>
<dbReference type="RefSeq" id="WP_260795140.1">
    <property type="nucleotide sequence ID" value="NZ_CP093313.1"/>
</dbReference>
<protein>
    <submittedName>
        <fullName evidence="4">4-hydroxybenzoate 3-monooxygenase</fullName>
    </submittedName>
</protein>
<evidence type="ECO:0000259" key="3">
    <source>
        <dbReference type="Pfam" id="PF01494"/>
    </source>
</evidence>